<evidence type="ECO:0000313" key="1">
    <source>
        <dbReference type="EMBL" id="KKM87914.1"/>
    </source>
</evidence>
<organism evidence="1">
    <name type="scientific">marine sediment metagenome</name>
    <dbReference type="NCBI Taxonomy" id="412755"/>
    <lineage>
        <taxon>unclassified sequences</taxon>
        <taxon>metagenomes</taxon>
        <taxon>ecological metagenomes</taxon>
    </lineage>
</organism>
<gene>
    <name evidence="1" type="ORF">LCGC14_1264150</name>
</gene>
<dbReference type="AlphaFoldDB" id="A0A0F9KZY0"/>
<name>A0A0F9KZY0_9ZZZZ</name>
<reference evidence="1" key="1">
    <citation type="journal article" date="2015" name="Nature">
        <title>Complex archaea that bridge the gap between prokaryotes and eukaryotes.</title>
        <authorList>
            <person name="Spang A."/>
            <person name="Saw J.H."/>
            <person name="Jorgensen S.L."/>
            <person name="Zaremba-Niedzwiedzka K."/>
            <person name="Martijn J."/>
            <person name="Lind A.E."/>
            <person name="van Eijk R."/>
            <person name="Schleper C."/>
            <person name="Guy L."/>
            <person name="Ettema T.J."/>
        </authorList>
    </citation>
    <scope>NUCLEOTIDE SEQUENCE</scope>
</reference>
<protein>
    <submittedName>
        <fullName evidence="1">Uncharacterized protein</fullName>
    </submittedName>
</protein>
<dbReference type="EMBL" id="LAZR01007033">
    <property type="protein sequence ID" value="KKM87914.1"/>
    <property type="molecule type" value="Genomic_DNA"/>
</dbReference>
<sequence length="55" mass="6342">MKNGDLTINCHTLTVSDKERNLLDQIRKVPYGEVIIFMRDGQPERIEKAVESVKL</sequence>
<accession>A0A0F9KZY0</accession>
<comment type="caution">
    <text evidence="1">The sequence shown here is derived from an EMBL/GenBank/DDBJ whole genome shotgun (WGS) entry which is preliminary data.</text>
</comment>
<proteinExistence type="predicted"/>